<evidence type="ECO:0000256" key="2">
    <source>
        <dbReference type="SAM" id="Phobius"/>
    </source>
</evidence>
<comment type="caution">
    <text evidence="3">The sequence shown here is derived from an EMBL/GenBank/DDBJ whole genome shotgun (WGS) entry which is preliminary data.</text>
</comment>
<dbReference type="Proteomes" id="UP000749010">
    <property type="component" value="Unassembled WGS sequence"/>
</dbReference>
<gene>
    <name evidence="3" type="ORF">E4Q23_18845</name>
</gene>
<feature type="transmembrane region" description="Helical" evidence="2">
    <location>
        <begin position="6"/>
        <end position="30"/>
    </location>
</feature>
<feature type="transmembrane region" description="Helical" evidence="2">
    <location>
        <begin position="176"/>
        <end position="201"/>
    </location>
</feature>
<feature type="compositionally biased region" description="Low complexity" evidence="1">
    <location>
        <begin position="491"/>
        <end position="503"/>
    </location>
</feature>
<protein>
    <submittedName>
        <fullName evidence="3">Uncharacterized protein</fullName>
    </submittedName>
</protein>
<reference evidence="3 4" key="1">
    <citation type="submission" date="2019-03" db="EMBL/GenBank/DDBJ databases">
        <title>Metabolic reconstructions from genomes of highly enriched 'Candidatus Accumulibacter' and 'Candidatus Competibacter' bioreactor populations.</title>
        <authorList>
            <person name="Annavajhala M.K."/>
            <person name="Welles L."/>
            <person name="Abbas B."/>
            <person name="Sorokin D."/>
            <person name="Park H."/>
            <person name="Van Loosdrecht M."/>
            <person name="Chandran K."/>
        </authorList>
    </citation>
    <scope>NUCLEOTIDE SEQUENCE [LARGE SCALE GENOMIC DNA]</scope>
    <source>
        <strain evidence="3 4">SBR_S</strain>
    </source>
</reference>
<keyword evidence="2" id="KW-0812">Transmembrane</keyword>
<keyword evidence="2" id="KW-0472">Membrane</keyword>
<feature type="region of interest" description="Disordered" evidence="1">
    <location>
        <begin position="589"/>
        <end position="609"/>
    </location>
</feature>
<feature type="region of interest" description="Disordered" evidence="1">
    <location>
        <begin position="488"/>
        <end position="523"/>
    </location>
</feature>
<feature type="compositionally biased region" description="Low complexity" evidence="1">
    <location>
        <begin position="592"/>
        <end position="602"/>
    </location>
</feature>
<evidence type="ECO:0000256" key="1">
    <source>
        <dbReference type="SAM" id="MobiDB-lite"/>
    </source>
</evidence>
<organism evidence="3 4">
    <name type="scientific">Candidatus Accumulibacter phosphatis</name>
    <dbReference type="NCBI Taxonomy" id="327160"/>
    <lineage>
        <taxon>Bacteria</taxon>
        <taxon>Pseudomonadati</taxon>
        <taxon>Pseudomonadota</taxon>
        <taxon>Betaproteobacteria</taxon>
        <taxon>Candidatus Accumulibacter</taxon>
    </lineage>
</organism>
<dbReference type="EMBL" id="SPMY01000064">
    <property type="protein sequence ID" value="NMQ29648.1"/>
    <property type="molecule type" value="Genomic_DNA"/>
</dbReference>
<proteinExistence type="predicted"/>
<name>A0ABX1U2F8_9PROT</name>
<evidence type="ECO:0000313" key="4">
    <source>
        <dbReference type="Proteomes" id="UP000749010"/>
    </source>
</evidence>
<keyword evidence="2" id="KW-1133">Transmembrane helix</keyword>
<dbReference type="RefSeq" id="WP_169068102.1">
    <property type="nucleotide sequence ID" value="NZ_SPMY01000064.1"/>
</dbReference>
<keyword evidence="4" id="KW-1185">Reference proteome</keyword>
<accession>A0ABX1U2F8</accession>
<evidence type="ECO:0000313" key="3">
    <source>
        <dbReference type="EMBL" id="NMQ29648.1"/>
    </source>
</evidence>
<sequence length="635" mass="65382">MDNRILDVAIGLVLVFALSSLIASVLASFVSNWQQTRGSNLLAAVASMLGDDAQLAGKLYQLPLVRTLYLKDGKPSYLEPDIFLSALFELLGKEATLPVQRGQGTPQGYVSALLAKITPAAGNAATATGLAAVGETLQSLCAGVENDWPAFEGRVRQWFVATTDRSIGWFTRKTQALLFGVGLALAVVLNINPIVISIALWNDPVLRAATVAAAQQAVAEREATVRAAAVPAAAPAASDQQQKAVSALASAQKLSNDDIDQLIKILNASSGSRATALIMQASSLRQEVLRARNIEAMPSPHSELLAEAQKSIDAGLVKLQQDFAGASVSASKPFLATLELAQAQAKRIGLAIANERHVAMPAPPAAPPAADSTPGFAVCPSVPGLGTLQNLESNGPGDGSARALTQGQNESAQGKAALGQLCALGIPLGWNARQWLPPVFGSDDTVATLGNLAAMVLGFFITAVACTLGAQFWFDLLGQLVKLRGTKPNEADASGKAGTAGAAPSPPSGAGGQAPAGASGPFQNVLNESERALSEQQTRDIQRALKMPSSKLSGVLDADSREAIIAWHIETRRGGSNELTSQDIATLLNNEPAAGDGSGPAPADDEEEGCGCDVAIDAAAASADEQLPAARGGVL</sequence>